<dbReference type="InterPro" id="IPR002871">
    <property type="entry name" value="NIF_FeS_clus_asmbl_NifU_N"/>
</dbReference>
<dbReference type="GO" id="GO:0005506">
    <property type="term" value="F:iron ion binding"/>
    <property type="evidence" value="ECO:0007669"/>
    <property type="project" value="InterPro"/>
</dbReference>
<accession>A0A267MD58</accession>
<dbReference type="AlphaFoldDB" id="A0A267MD58"/>
<gene>
    <name evidence="2" type="ORF">CCE28_20545</name>
</gene>
<evidence type="ECO:0000259" key="1">
    <source>
        <dbReference type="Pfam" id="PF01592"/>
    </source>
</evidence>
<evidence type="ECO:0000313" key="2">
    <source>
        <dbReference type="EMBL" id="PAB56740.1"/>
    </source>
</evidence>
<reference evidence="2 3" key="1">
    <citation type="submission" date="2017-06" db="EMBL/GenBank/DDBJ databases">
        <title>Draft genome sequence of anaerobic fermentative bacterium Anaeromicrobium sediminis DY2726D isolated from West Pacific Ocean sediments.</title>
        <authorList>
            <person name="Zeng X."/>
        </authorList>
    </citation>
    <scope>NUCLEOTIDE SEQUENCE [LARGE SCALE GENOMIC DNA]</scope>
    <source>
        <strain evidence="2 3">DY2726D</strain>
    </source>
</reference>
<sequence>MYSQITMDHFQNPRNVGVIENYDGMGVAGDPECGDYLKIYIKVHNDFIKDIKFQVHGCCGAIASSSMTTVLAKDKPVMAAYAISEKNIIESLGGLPPEKEHCSVLGSLALKKAIVDYARNRKDK</sequence>
<dbReference type="Proteomes" id="UP000216024">
    <property type="component" value="Unassembled WGS sequence"/>
</dbReference>
<dbReference type="PANTHER" id="PTHR10093">
    <property type="entry name" value="IRON-SULFUR CLUSTER ASSEMBLY ENZYME NIFU HOMOLOG"/>
    <property type="match status" value="1"/>
</dbReference>
<dbReference type="GO" id="GO:0051536">
    <property type="term" value="F:iron-sulfur cluster binding"/>
    <property type="evidence" value="ECO:0007669"/>
    <property type="project" value="InterPro"/>
</dbReference>
<dbReference type="Pfam" id="PF01592">
    <property type="entry name" value="NifU_N"/>
    <property type="match status" value="1"/>
</dbReference>
<dbReference type="Gene3D" id="3.90.1010.10">
    <property type="match status" value="1"/>
</dbReference>
<comment type="caution">
    <text evidence="2">The sequence shown here is derived from an EMBL/GenBank/DDBJ whole genome shotgun (WGS) entry which is preliminary data.</text>
</comment>
<dbReference type="OrthoDB" id="9804157at2"/>
<organism evidence="2 3">
    <name type="scientific">Anaeromicrobium sediminis</name>
    <dbReference type="NCBI Taxonomy" id="1478221"/>
    <lineage>
        <taxon>Bacteria</taxon>
        <taxon>Bacillati</taxon>
        <taxon>Bacillota</taxon>
        <taxon>Clostridia</taxon>
        <taxon>Peptostreptococcales</taxon>
        <taxon>Thermotaleaceae</taxon>
        <taxon>Anaeromicrobium</taxon>
    </lineage>
</organism>
<keyword evidence="3" id="KW-1185">Reference proteome</keyword>
<dbReference type="EMBL" id="NIBG01000032">
    <property type="protein sequence ID" value="PAB56740.1"/>
    <property type="molecule type" value="Genomic_DNA"/>
</dbReference>
<protein>
    <submittedName>
        <fullName evidence="2">Iron-sulfur cluster assembly scaffold protein</fullName>
    </submittedName>
</protein>
<evidence type="ECO:0000313" key="3">
    <source>
        <dbReference type="Proteomes" id="UP000216024"/>
    </source>
</evidence>
<dbReference type="CDD" id="cd06664">
    <property type="entry name" value="IscU_like"/>
    <property type="match status" value="1"/>
</dbReference>
<dbReference type="SUPFAM" id="SSF82649">
    <property type="entry name" value="SufE/NifU"/>
    <property type="match status" value="1"/>
</dbReference>
<proteinExistence type="predicted"/>
<dbReference type="RefSeq" id="WP_095135909.1">
    <property type="nucleotide sequence ID" value="NZ_NIBG01000032.1"/>
</dbReference>
<feature type="domain" description="NIF system FeS cluster assembly NifU N-terminal" evidence="1">
    <location>
        <begin position="1"/>
        <end position="122"/>
    </location>
</feature>
<dbReference type="GO" id="GO:0016226">
    <property type="term" value="P:iron-sulfur cluster assembly"/>
    <property type="evidence" value="ECO:0007669"/>
    <property type="project" value="InterPro"/>
</dbReference>
<name>A0A267MD58_9FIRM</name>